<sequence precursor="true">MLRALMAVTAAACLSASAADAATGAGAAPLVQDGVSEYVIYCDPAAPRSVTQAAAELRDYLEQVSGAELPVVHRPGPKMICVGDNAASREAGLTTAQIPWEGFRIVTKDANVYVLGRDTADGQRTPGGGASNGTLNGAYAFIERFLGVRWLAPGDHGDYVPKSPAVIIPATDISDAPAFLNRRLPYTQERRPEVVRWQARQRLGKSLSLAHHHNWRASIPASHFDQHPDWFAERSGVRVPPAGRYKLCTTNPGLIRAYADAAIAYFDAHPDESSYSLSPSDSAGYCECEQCAALYETDPNGKRSVTPAILTFYNAVAKLVGEQHPQKTLAGFVYAEYLFPPKKNIRLEPNVFLVWAPSFDYGFTLARPRLRRQWEEVLAGWTEVTANISYYDLPVNIETEAGVLNPPGLEILKFMYPRLQGADIKGVYVYGIAAWGRAGPLNYLLAKLAWDPQANVEELFDEYCAKAYGAGGDDINRLYRLVDREVARHYREFPDTRYSLTTDMMRDVYAKNLTEIERLYRAAESKTHNPDARARLRMIGDNLIVMHWNLRQRGVLDAPRASSFYLSDPDFFAFLAANKGSLALHPTAMLNPPAYVRKRLSVAVPEKPVDAEAGADFRLRGQQHLVLRPSGAGPVEVGFGHIQSRGELVTYNVYGPDGSEVASGVMSADAPVVLEPADMAYYHLTISARSASFAVHVSGAAWGVDGNLSDEGLHLLGRSSPVYFYVPEAAPPLHLSLGAAAPGETAVATLFAPSNRRVAEFDCSATPVDRKQIETAPEEAGWWKLDIRPAPTGGIDDVRVSLEGHDSGYFSLVPDQALQVQ</sequence>
<keyword evidence="1" id="KW-0378">Hydrolase</keyword>
<dbReference type="PANTHER" id="PTHR47406">
    <property type="entry name" value="COAGULATION FACTOR 5/8 TYPE, C-TERMINAL"/>
    <property type="match status" value="1"/>
</dbReference>
<feature type="signal peptide" evidence="2">
    <location>
        <begin position="1"/>
        <end position="21"/>
    </location>
</feature>
<accession>A0A518DFU1</accession>
<dbReference type="PANTHER" id="PTHR47406:SF2">
    <property type="entry name" value="ALPHA GLUCURONIDASE N-TERMINAL DOMAIN-CONTAINING PROTEIN"/>
    <property type="match status" value="1"/>
</dbReference>
<evidence type="ECO:0000256" key="2">
    <source>
        <dbReference type="SAM" id="SignalP"/>
    </source>
</evidence>
<dbReference type="EMBL" id="CP036291">
    <property type="protein sequence ID" value="QDU90339.1"/>
    <property type="molecule type" value="Genomic_DNA"/>
</dbReference>
<dbReference type="RefSeq" id="WP_145288621.1">
    <property type="nucleotide sequence ID" value="NZ_CP036291.1"/>
</dbReference>
<evidence type="ECO:0000313" key="3">
    <source>
        <dbReference type="EMBL" id="QDU90339.1"/>
    </source>
</evidence>
<dbReference type="OrthoDB" id="5136785at2"/>
<keyword evidence="2" id="KW-0732">Signal</keyword>
<dbReference type="GO" id="GO:0005975">
    <property type="term" value="P:carbohydrate metabolic process"/>
    <property type="evidence" value="ECO:0007669"/>
    <property type="project" value="UniProtKB-ARBA"/>
</dbReference>
<organism evidence="3 4">
    <name type="scientific">Pirellulimonas nuda</name>
    <dbReference type="NCBI Taxonomy" id="2528009"/>
    <lineage>
        <taxon>Bacteria</taxon>
        <taxon>Pseudomonadati</taxon>
        <taxon>Planctomycetota</taxon>
        <taxon>Planctomycetia</taxon>
        <taxon>Pirellulales</taxon>
        <taxon>Lacipirellulaceae</taxon>
        <taxon>Pirellulimonas</taxon>
    </lineage>
</organism>
<dbReference type="Pfam" id="PF16126">
    <property type="entry name" value="DUF4838"/>
    <property type="match status" value="1"/>
</dbReference>
<feature type="chain" id="PRO_5022209488" description="Alpha glucuronidase N-terminal domain-containing protein" evidence="2">
    <location>
        <begin position="22"/>
        <end position="821"/>
    </location>
</feature>
<gene>
    <name evidence="3" type="ORF">Pla175_37430</name>
</gene>
<dbReference type="InterPro" id="IPR032287">
    <property type="entry name" value="DUF4838"/>
</dbReference>
<evidence type="ECO:0000313" key="4">
    <source>
        <dbReference type="Proteomes" id="UP000317429"/>
    </source>
</evidence>
<dbReference type="InterPro" id="IPR029018">
    <property type="entry name" value="Hex-like_dom2"/>
</dbReference>
<proteinExistence type="predicted"/>
<dbReference type="Gene3D" id="3.30.379.10">
    <property type="entry name" value="Chitobiase/beta-hexosaminidase domain 2-like"/>
    <property type="match status" value="1"/>
</dbReference>
<name>A0A518DFU1_9BACT</name>
<dbReference type="KEGG" id="pnd:Pla175_37430"/>
<dbReference type="GO" id="GO:0016787">
    <property type="term" value="F:hydrolase activity"/>
    <property type="evidence" value="ECO:0007669"/>
    <property type="project" value="UniProtKB-KW"/>
</dbReference>
<protein>
    <recommendedName>
        <fullName evidence="5">Alpha glucuronidase N-terminal domain-containing protein</fullName>
    </recommendedName>
</protein>
<dbReference type="Proteomes" id="UP000317429">
    <property type="component" value="Chromosome"/>
</dbReference>
<evidence type="ECO:0000256" key="1">
    <source>
        <dbReference type="ARBA" id="ARBA00022801"/>
    </source>
</evidence>
<reference evidence="3 4" key="1">
    <citation type="submission" date="2019-02" db="EMBL/GenBank/DDBJ databases">
        <title>Deep-cultivation of Planctomycetes and their phenomic and genomic characterization uncovers novel biology.</title>
        <authorList>
            <person name="Wiegand S."/>
            <person name="Jogler M."/>
            <person name="Boedeker C."/>
            <person name="Pinto D."/>
            <person name="Vollmers J."/>
            <person name="Rivas-Marin E."/>
            <person name="Kohn T."/>
            <person name="Peeters S.H."/>
            <person name="Heuer A."/>
            <person name="Rast P."/>
            <person name="Oberbeckmann S."/>
            <person name="Bunk B."/>
            <person name="Jeske O."/>
            <person name="Meyerdierks A."/>
            <person name="Storesund J.E."/>
            <person name="Kallscheuer N."/>
            <person name="Luecker S."/>
            <person name="Lage O.M."/>
            <person name="Pohl T."/>
            <person name="Merkel B.J."/>
            <person name="Hornburger P."/>
            <person name="Mueller R.-W."/>
            <person name="Bruemmer F."/>
            <person name="Labrenz M."/>
            <person name="Spormann A.M."/>
            <person name="Op den Camp H."/>
            <person name="Overmann J."/>
            <person name="Amann R."/>
            <person name="Jetten M.S.M."/>
            <person name="Mascher T."/>
            <person name="Medema M.H."/>
            <person name="Devos D.P."/>
            <person name="Kaster A.-K."/>
            <person name="Ovreas L."/>
            <person name="Rohde M."/>
            <person name="Galperin M.Y."/>
            <person name="Jogler C."/>
        </authorList>
    </citation>
    <scope>NUCLEOTIDE SEQUENCE [LARGE SCALE GENOMIC DNA]</scope>
    <source>
        <strain evidence="3 4">Pla175</strain>
    </source>
</reference>
<evidence type="ECO:0008006" key="5">
    <source>
        <dbReference type="Google" id="ProtNLM"/>
    </source>
</evidence>
<keyword evidence="4" id="KW-1185">Reference proteome</keyword>
<dbReference type="AlphaFoldDB" id="A0A518DFU1"/>